<evidence type="ECO:0000256" key="1">
    <source>
        <dbReference type="SAM" id="Phobius"/>
    </source>
</evidence>
<evidence type="ECO:0000313" key="2">
    <source>
        <dbReference type="EMBL" id="KAH0470645.1"/>
    </source>
</evidence>
<keyword evidence="3" id="KW-1185">Reference proteome</keyword>
<protein>
    <submittedName>
        <fullName evidence="2">Uncharacterized protein</fullName>
    </submittedName>
</protein>
<feature type="transmembrane region" description="Helical" evidence="1">
    <location>
        <begin position="280"/>
        <end position="306"/>
    </location>
</feature>
<keyword evidence="1" id="KW-0812">Transmembrane</keyword>
<dbReference type="EMBL" id="JAGFBR010000001">
    <property type="protein sequence ID" value="KAH0470645.1"/>
    <property type="molecule type" value="Genomic_DNA"/>
</dbReference>
<dbReference type="AlphaFoldDB" id="A0AAV7HTU4"/>
<evidence type="ECO:0000313" key="3">
    <source>
        <dbReference type="Proteomes" id="UP000775213"/>
    </source>
</evidence>
<comment type="caution">
    <text evidence="2">The sequence shown here is derived from an EMBL/GenBank/DDBJ whole genome shotgun (WGS) entry which is preliminary data.</text>
</comment>
<keyword evidence="1" id="KW-0472">Membrane</keyword>
<dbReference type="Proteomes" id="UP000775213">
    <property type="component" value="Unassembled WGS sequence"/>
</dbReference>
<accession>A0AAV7HTU4</accession>
<name>A0AAV7HTU4_DENCH</name>
<gene>
    <name evidence="2" type="ORF">IEQ34_000368</name>
</gene>
<sequence length="309" mass="33644">MDTPLAAAVHKENVHIGGGKATVTMKHDKRKTAKTAGKERKALADLRSTYGPVAAASKDVDLKQKSAMKGNEIKKNPMTQGMQHAAAADLFTTKKQLGARLSKGANLNSKSVLLDNFGKGNTPSGHILTDEEIKQCCEWAKDGKEEMGGYSWSAKDEANLLMNQTLSEIMASAIGIPISELEKPMSSDEEGYETDGSDLNSSISVPDDACLLGEAMYKCAGRLSSLYTLEELDDPLGVAGIVLDDYPLPELKLNDDYGEFSIDNDAGIDGICLSPLPVDFLFYVLYIIMHQLFCFLCMFLFFSCVYQLL</sequence>
<reference evidence="2 3" key="1">
    <citation type="journal article" date="2021" name="Hortic Res">
        <title>Chromosome-scale assembly of the Dendrobium chrysotoxum genome enhances the understanding of orchid evolution.</title>
        <authorList>
            <person name="Zhang Y."/>
            <person name="Zhang G.Q."/>
            <person name="Zhang D."/>
            <person name="Liu X.D."/>
            <person name="Xu X.Y."/>
            <person name="Sun W.H."/>
            <person name="Yu X."/>
            <person name="Zhu X."/>
            <person name="Wang Z.W."/>
            <person name="Zhao X."/>
            <person name="Zhong W.Y."/>
            <person name="Chen H."/>
            <person name="Yin W.L."/>
            <person name="Huang T."/>
            <person name="Niu S.C."/>
            <person name="Liu Z.J."/>
        </authorList>
    </citation>
    <scope>NUCLEOTIDE SEQUENCE [LARGE SCALE GENOMIC DNA]</scope>
    <source>
        <strain evidence="2">Lindl</strain>
    </source>
</reference>
<keyword evidence="1" id="KW-1133">Transmembrane helix</keyword>
<organism evidence="2 3">
    <name type="scientific">Dendrobium chrysotoxum</name>
    <name type="common">Orchid</name>
    <dbReference type="NCBI Taxonomy" id="161865"/>
    <lineage>
        <taxon>Eukaryota</taxon>
        <taxon>Viridiplantae</taxon>
        <taxon>Streptophyta</taxon>
        <taxon>Embryophyta</taxon>
        <taxon>Tracheophyta</taxon>
        <taxon>Spermatophyta</taxon>
        <taxon>Magnoliopsida</taxon>
        <taxon>Liliopsida</taxon>
        <taxon>Asparagales</taxon>
        <taxon>Orchidaceae</taxon>
        <taxon>Epidendroideae</taxon>
        <taxon>Malaxideae</taxon>
        <taxon>Dendrobiinae</taxon>
        <taxon>Dendrobium</taxon>
    </lineage>
</organism>
<proteinExistence type="predicted"/>